<dbReference type="InterPro" id="IPR023828">
    <property type="entry name" value="Peptidase_S8_Ser-AS"/>
</dbReference>
<feature type="active site" description="Charge relay system" evidence="6">
    <location>
        <position position="204"/>
    </location>
</feature>
<dbReference type="PROSITE" id="PS51892">
    <property type="entry name" value="SUBTILASE"/>
    <property type="match status" value="1"/>
</dbReference>
<dbReference type="InterPro" id="IPR000209">
    <property type="entry name" value="Peptidase_S8/S53_dom"/>
</dbReference>
<dbReference type="EMBL" id="JASJQH010000077">
    <property type="protein sequence ID" value="KAK9767453.1"/>
    <property type="molecule type" value="Genomic_DNA"/>
</dbReference>
<evidence type="ECO:0000259" key="10">
    <source>
        <dbReference type="Pfam" id="PF06280"/>
    </source>
</evidence>
<evidence type="ECO:0000256" key="8">
    <source>
        <dbReference type="SAM" id="SignalP"/>
    </source>
</evidence>
<feature type="signal peptide" evidence="8">
    <location>
        <begin position="1"/>
        <end position="21"/>
    </location>
</feature>
<dbReference type="InterPro" id="IPR015500">
    <property type="entry name" value="Peptidase_S8_subtilisin-rel"/>
</dbReference>
<reference evidence="11 12" key="1">
    <citation type="submission" date="2023-04" db="EMBL/GenBank/DDBJ databases">
        <title>Genome of Basidiobolus ranarum AG-B5.</title>
        <authorList>
            <person name="Stajich J.E."/>
            <person name="Carter-House D."/>
            <person name="Gryganskyi A."/>
        </authorList>
    </citation>
    <scope>NUCLEOTIDE SEQUENCE [LARGE SCALE GENOMIC DNA]</scope>
    <source>
        <strain evidence="11 12">AG-B5</strain>
    </source>
</reference>
<evidence type="ECO:0000256" key="7">
    <source>
        <dbReference type="SAM" id="MobiDB-lite"/>
    </source>
</evidence>
<dbReference type="SUPFAM" id="SSF52743">
    <property type="entry name" value="Subtilisin-like"/>
    <property type="match status" value="1"/>
</dbReference>
<feature type="active site" description="Charge relay system" evidence="6">
    <location>
        <position position="154"/>
    </location>
</feature>
<feature type="compositionally biased region" description="Basic and acidic residues" evidence="7">
    <location>
        <begin position="194"/>
        <end position="203"/>
    </location>
</feature>
<dbReference type="PROSITE" id="PS00137">
    <property type="entry name" value="SUBTILASE_HIS"/>
    <property type="match status" value="1"/>
</dbReference>
<dbReference type="InterPro" id="IPR022398">
    <property type="entry name" value="Peptidase_S8_His-AS"/>
</dbReference>
<dbReference type="InterPro" id="IPR010435">
    <property type="entry name" value="C5a/SBT2-like_Fn3"/>
</dbReference>
<feature type="chain" id="PRO_5045283189" evidence="8">
    <location>
        <begin position="22"/>
        <end position="700"/>
    </location>
</feature>
<evidence type="ECO:0000256" key="2">
    <source>
        <dbReference type="ARBA" id="ARBA00022670"/>
    </source>
</evidence>
<feature type="domain" description="Peptidase S8/S53" evidence="9">
    <location>
        <begin position="145"/>
        <end position="407"/>
    </location>
</feature>
<dbReference type="InterPro" id="IPR050131">
    <property type="entry name" value="Peptidase_S8_subtilisin-like"/>
</dbReference>
<dbReference type="PANTHER" id="PTHR43806">
    <property type="entry name" value="PEPTIDASE S8"/>
    <property type="match status" value="1"/>
</dbReference>
<evidence type="ECO:0000313" key="11">
    <source>
        <dbReference type="EMBL" id="KAK9767453.1"/>
    </source>
</evidence>
<dbReference type="InterPro" id="IPR036852">
    <property type="entry name" value="Peptidase_S8/S53_dom_sf"/>
</dbReference>
<dbReference type="PANTHER" id="PTHR43806:SF11">
    <property type="entry name" value="CEREVISIN-RELATED"/>
    <property type="match status" value="1"/>
</dbReference>
<feature type="active site" description="Charge relay system" evidence="6">
    <location>
        <position position="368"/>
    </location>
</feature>
<evidence type="ECO:0000313" key="12">
    <source>
        <dbReference type="Proteomes" id="UP001479436"/>
    </source>
</evidence>
<feature type="domain" description="C5a peptidase/Subtilisin-like protease SBT2-like Fn3-like" evidence="10">
    <location>
        <begin position="440"/>
        <end position="552"/>
    </location>
</feature>
<gene>
    <name evidence="11" type="ORF">K7432_002761</name>
</gene>
<sequence>MLITIIQWFLLLSLYNGSTYGVAIQDFQGGVTYLVEFQNPAGDSEACTQQQENFLSNMKERGVWTKKRVSFSRLVNAMSVEFLSEHLNSVSEAPDVVRVWPVNAFTLNAGDIIQAIAQPGSSSLARLALSMTGIDTVRAKYGYTGKGVRIGVIDTGADWSHPDLGGCFGEGCKIRYGYDFVGDEYGRKSPNPRPDSDPKDCHGHGTHVTGIIGAKGSDYSGISPDATLGVYKIFGCNADTTSDEYIIQALEMAVQDEMDVINLSLGSPVPWSQTLAAKAVNRAVARGASVVVSFGNDGRAGLWSGSEPSVASESAAVVSLEETKVSDFSSWGPDFELNIKPDIGAPGRRIFSTWPVSKGMYALLSGTSMAAPHISGAIGLYIQGKGRRSPKGIIEKLLTTSDPIADNSNGMLAPVARQGGGMLDLPKAIESDTLIRPAKIALNDTAHAITLRVITLTNEGIVSQTYQLAHSPSASINGYLPNGKLTDAPRMSPQYATVKFDKASLTIEPGQSQTFQVEIIPPLLPNNQYWIYSGYIDIHQEQLDTTYHVPYLGISGDHSSLPILGDTEFPALITQRTGNALFVEQSQTVMASLRGSDTVSLLFRLTHPTALINIRIWRVDGGTPELKGYLARKEFLGRSIDGEIQSLRWNGRIENISGRTVDIAERGATYQLVIETLRPFGSPQNSQDYDRWFSPRIFVN</sequence>
<keyword evidence="3 8" id="KW-0732">Signal</keyword>
<evidence type="ECO:0000259" key="9">
    <source>
        <dbReference type="Pfam" id="PF00082"/>
    </source>
</evidence>
<proteinExistence type="inferred from homology"/>
<keyword evidence="4 6" id="KW-0378">Hydrolase</keyword>
<dbReference type="Gene3D" id="3.40.50.200">
    <property type="entry name" value="Peptidase S8/S53 domain"/>
    <property type="match status" value="1"/>
</dbReference>
<evidence type="ECO:0000256" key="3">
    <source>
        <dbReference type="ARBA" id="ARBA00022729"/>
    </source>
</evidence>
<dbReference type="CDD" id="cd07489">
    <property type="entry name" value="Peptidases_S8_5"/>
    <property type="match status" value="1"/>
</dbReference>
<dbReference type="PRINTS" id="PR00723">
    <property type="entry name" value="SUBTILISIN"/>
</dbReference>
<dbReference type="PROSITE" id="PS00138">
    <property type="entry name" value="SUBTILASE_SER"/>
    <property type="match status" value="1"/>
</dbReference>
<evidence type="ECO:0000256" key="1">
    <source>
        <dbReference type="ARBA" id="ARBA00011073"/>
    </source>
</evidence>
<keyword evidence="2 6" id="KW-0645">Protease</keyword>
<keyword evidence="12" id="KW-1185">Reference proteome</keyword>
<name>A0ABR2X124_9FUNG</name>
<evidence type="ECO:0000256" key="5">
    <source>
        <dbReference type="ARBA" id="ARBA00022825"/>
    </source>
</evidence>
<dbReference type="Pfam" id="PF06280">
    <property type="entry name" value="fn3_5"/>
    <property type="match status" value="1"/>
</dbReference>
<organism evidence="11 12">
    <name type="scientific">Basidiobolus ranarum</name>
    <dbReference type="NCBI Taxonomy" id="34480"/>
    <lineage>
        <taxon>Eukaryota</taxon>
        <taxon>Fungi</taxon>
        <taxon>Fungi incertae sedis</taxon>
        <taxon>Zoopagomycota</taxon>
        <taxon>Entomophthoromycotina</taxon>
        <taxon>Basidiobolomycetes</taxon>
        <taxon>Basidiobolales</taxon>
        <taxon>Basidiobolaceae</taxon>
        <taxon>Basidiobolus</taxon>
    </lineage>
</organism>
<accession>A0ABR2X124</accession>
<keyword evidence="5 6" id="KW-0720">Serine protease</keyword>
<feature type="region of interest" description="Disordered" evidence="7">
    <location>
        <begin position="185"/>
        <end position="205"/>
    </location>
</feature>
<comment type="caution">
    <text evidence="11">The sequence shown here is derived from an EMBL/GenBank/DDBJ whole genome shotgun (WGS) entry which is preliminary data.</text>
</comment>
<protein>
    <submittedName>
        <fullName evidence="11">Uncharacterized protein</fullName>
    </submittedName>
</protein>
<dbReference type="Pfam" id="PF00082">
    <property type="entry name" value="Peptidase_S8"/>
    <property type="match status" value="1"/>
</dbReference>
<evidence type="ECO:0000256" key="6">
    <source>
        <dbReference type="PROSITE-ProRule" id="PRU01240"/>
    </source>
</evidence>
<comment type="similarity">
    <text evidence="1 6">Belongs to the peptidase S8 family.</text>
</comment>
<dbReference type="Proteomes" id="UP001479436">
    <property type="component" value="Unassembled WGS sequence"/>
</dbReference>
<dbReference type="InterPro" id="IPR034187">
    <property type="entry name" value="Peptidases_S8_5"/>
</dbReference>
<evidence type="ECO:0000256" key="4">
    <source>
        <dbReference type="ARBA" id="ARBA00022801"/>
    </source>
</evidence>